<reference evidence="1" key="1">
    <citation type="submission" date="2021-03" db="EMBL/GenBank/DDBJ databases">
        <authorList>
            <consortium name="DOE Joint Genome Institute"/>
            <person name="Ahrendt S."/>
            <person name="Looney B.P."/>
            <person name="Miyauchi S."/>
            <person name="Morin E."/>
            <person name="Drula E."/>
            <person name="Courty P.E."/>
            <person name="Chicoki N."/>
            <person name="Fauchery L."/>
            <person name="Kohler A."/>
            <person name="Kuo A."/>
            <person name="Labutti K."/>
            <person name="Pangilinan J."/>
            <person name="Lipzen A."/>
            <person name="Riley R."/>
            <person name="Andreopoulos W."/>
            <person name="He G."/>
            <person name="Johnson J."/>
            <person name="Barry K.W."/>
            <person name="Grigoriev I.V."/>
            <person name="Nagy L."/>
            <person name="Hibbett D."/>
            <person name="Henrissat B."/>
            <person name="Matheny P.B."/>
            <person name="Labbe J."/>
            <person name="Martin F."/>
        </authorList>
    </citation>
    <scope>NUCLEOTIDE SEQUENCE</scope>
    <source>
        <strain evidence="1">HHB10654</strain>
    </source>
</reference>
<dbReference type="EMBL" id="MU277191">
    <property type="protein sequence ID" value="KAI0066922.1"/>
    <property type="molecule type" value="Genomic_DNA"/>
</dbReference>
<comment type="caution">
    <text evidence="1">The sequence shown here is derived from an EMBL/GenBank/DDBJ whole genome shotgun (WGS) entry which is preliminary data.</text>
</comment>
<sequence length="463" mass="50536">MSQSTETNDTDVFTDDQPVIVDGDVLEAAKENIQPLASGRRATALSAILSTPHAQRESKLASTRNRLRINVQVALEDEDDDPLEAYCQLVYWTVENYPQGHSAESGLLELLEEATRVLRDDRGGVWKSDLRYLKLWVLYASYVEKPAVIYRYLLANDIGTTSAMLYEEHAVVLERNGRRTEADEMYLLGIHRQATPVERLRTKHREFQTRMMLAAPLPATPPSPTAPSAASTSKRRVLGDTTASTSKPSSRSSRSTSVSATPQAQEDVFGASTSVRPRPNARLQVFVDPTGAEAQAAADASSTPWDELGTRKERIKENVPEVSKAGGTTLKQPGKHQRVASASTGSRIAVFRDPVPEEADMPPPPVPKGKARERDAVPKTPMRVGFVPFRDEEAGDAPRTPGFAPFRDGESTATPSSSSGTSIPESVMKVKKVGGRGPAMSSEAEALRKDPFKNYPDRPADLD</sequence>
<accession>A0ACB8TET1</accession>
<reference evidence="1" key="2">
    <citation type="journal article" date="2022" name="New Phytol.">
        <title>Evolutionary transition to the ectomycorrhizal habit in the genomes of a hyperdiverse lineage of mushroom-forming fungi.</title>
        <authorList>
            <person name="Looney B."/>
            <person name="Miyauchi S."/>
            <person name="Morin E."/>
            <person name="Drula E."/>
            <person name="Courty P.E."/>
            <person name="Kohler A."/>
            <person name="Kuo A."/>
            <person name="LaButti K."/>
            <person name="Pangilinan J."/>
            <person name="Lipzen A."/>
            <person name="Riley R."/>
            <person name="Andreopoulos W."/>
            <person name="He G."/>
            <person name="Johnson J."/>
            <person name="Nolan M."/>
            <person name="Tritt A."/>
            <person name="Barry K.W."/>
            <person name="Grigoriev I.V."/>
            <person name="Nagy L.G."/>
            <person name="Hibbett D."/>
            <person name="Henrissat B."/>
            <person name="Matheny P.B."/>
            <person name="Labbe J."/>
            <person name="Martin F.M."/>
        </authorList>
    </citation>
    <scope>NUCLEOTIDE SEQUENCE</scope>
    <source>
        <strain evidence="1">HHB10654</strain>
    </source>
</reference>
<evidence type="ECO:0000313" key="1">
    <source>
        <dbReference type="EMBL" id="KAI0066922.1"/>
    </source>
</evidence>
<dbReference type="Proteomes" id="UP000814140">
    <property type="component" value="Unassembled WGS sequence"/>
</dbReference>
<evidence type="ECO:0000313" key="2">
    <source>
        <dbReference type="Proteomes" id="UP000814140"/>
    </source>
</evidence>
<organism evidence="1 2">
    <name type="scientific">Artomyces pyxidatus</name>
    <dbReference type="NCBI Taxonomy" id="48021"/>
    <lineage>
        <taxon>Eukaryota</taxon>
        <taxon>Fungi</taxon>
        <taxon>Dikarya</taxon>
        <taxon>Basidiomycota</taxon>
        <taxon>Agaricomycotina</taxon>
        <taxon>Agaricomycetes</taxon>
        <taxon>Russulales</taxon>
        <taxon>Auriscalpiaceae</taxon>
        <taxon>Artomyces</taxon>
    </lineage>
</organism>
<keyword evidence="2" id="KW-1185">Reference proteome</keyword>
<gene>
    <name evidence="1" type="ORF">BV25DRAFT_1820042</name>
</gene>
<name>A0ACB8TET1_9AGAM</name>
<proteinExistence type="predicted"/>
<protein>
    <submittedName>
        <fullName evidence="1">Uncharacterized protein</fullName>
    </submittedName>
</protein>